<dbReference type="Gene3D" id="3.30.1370.110">
    <property type="match status" value="1"/>
</dbReference>
<feature type="compositionally biased region" description="Low complexity" evidence="1">
    <location>
        <begin position="225"/>
        <end position="255"/>
    </location>
</feature>
<accession>A0AA38R7W2</accession>
<evidence type="ECO:0000259" key="2">
    <source>
        <dbReference type="PROSITE" id="PS50828"/>
    </source>
</evidence>
<organism evidence="3 4">
    <name type="scientific">Pleurostoma richardsiae</name>
    <dbReference type="NCBI Taxonomy" id="41990"/>
    <lineage>
        <taxon>Eukaryota</taxon>
        <taxon>Fungi</taxon>
        <taxon>Dikarya</taxon>
        <taxon>Ascomycota</taxon>
        <taxon>Pezizomycotina</taxon>
        <taxon>Sordariomycetes</taxon>
        <taxon>Sordariomycetidae</taxon>
        <taxon>Calosphaeriales</taxon>
        <taxon>Pleurostomataceae</taxon>
        <taxon>Pleurostoma</taxon>
    </lineage>
</organism>
<evidence type="ECO:0000313" key="4">
    <source>
        <dbReference type="Proteomes" id="UP001174694"/>
    </source>
</evidence>
<dbReference type="InterPro" id="IPR013899">
    <property type="entry name" value="DUF1771"/>
</dbReference>
<feature type="compositionally biased region" description="Low complexity" evidence="1">
    <location>
        <begin position="192"/>
        <end position="207"/>
    </location>
</feature>
<gene>
    <name evidence="3" type="ORF">NKR23_g11384</name>
</gene>
<feature type="domain" description="Smr" evidence="2">
    <location>
        <begin position="331"/>
        <end position="414"/>
    </location>
</feature>
<dbReference type="GO" id="GO:0004519">
    <property type="term" value="F:endonuclease activity"/>
    <property type="evidence" value="ECO:0007669"/>
    <property type="project" value="TreeGrafter"/>
</dbReference>
<dbReference type="PANTHER" id="PTHR46535">
    <property type="entry name" value="NEDD4-BINDING PROTEIN 2"/>
    <property type="match status" value="1"/>
</dbReference>
<dbReference type="PROSITE" id="PS50828">
    <property type="entry name" value="SMR"/>
    <property type="match status" value="1"/>
</dbReference>
<keyword evidence="4" id="KW-1185">Reference proteome</keyword>
<comment type="caution">
    <text evidence="3">The sequence shown here is derived from an EMBL/GenBank/DDBJ whole genome shotgun (WGS) entry which is preliminary data.</text>
</comment>
<sequence length="414" mass="45190">MATDKLIKEFRPFLDEAVILAIIGDYDLVQNFEAAREVLLALSRDVPTEEDTGFNPSGLSYDGPDATDHESAGLPVESVASGTGVSDPYTTTSSRTDPSEGLSDKLEALRLWQDVNVTELDDEEKATELAFMFPSLKELDIKFALKKAGGDFSKACEELLNTQYLEENGLRPKGINGAFQLGDHVPQRKNRNGNGKSKAKAAGNKVNVDYRLAPSSVPLDSEEGPTTSSRSSPIPRSARMTSSVSSSGSSSPARSRAYHELKSMSTNMRQSSSQSFIDAHQAWRRGKSDALYRPVAGILAERGREQAARARAIESETYDALVDEQSSPTHIDLHGVTVADGVRIALERTKLWWVGLGEERTKRAREEGFTIVTGLGTHSSNGVSRLRQEVGAALKREGWRVRTETGQFVVTGRQ</sequence>
<protein>
    <recommendedName>
        <fullName evidence="2">Smr domain-containing protein</fullName>
    </recommendedName>
</protein>
<dbReference type="EMBL" id="JANBVO010000060">
    <property type="protein sequence ID" value="KAJ9132174.1"/>
    <property type="molecule type" value="Genomic_DNA"/>
</dbReference>
<name>A0AA38R7W2_9PEZI</name>
<feature type="region of interest" description="Disordered" evidence="1">
    <location>
        <begin position="48"/>
        <end position="102"/>
    </location>
</feature>
<dbReference type="SUPFAM" id="SSF160443">
    <property type="entry name" value="SMR domain-like"/>
    <property type="match status" value="1"/>
</dbReference>
<reference evidence="3" key="1">
    <citation type="submission" date="2022-07" db="EMBL/GenBank/DDBJ databases">
        <title>Fungi with potential for degradation of polypropylene.</title>
        <authorList>
            <person name="Gostincar C."/>
        </authorList>
    </citation>
    <scope>NUCLEOTIDE SEQUENCE</scope>
    <source>
        <strain evidence="3">EXF-13308</strain>
    </source>
</reference>
<evidence type="ECO:0000313" key="3">
    <source>
        <dbReference type="EMBL" id="KAJ9132174.1"/>
    </source>
</evidence>
<dbReference type="AlphaFoldDB" id="A0AA38R7W2"/>
<evidence type="ECO:0000256" key="1">
    <source>
        <dbReference type="SAM" id="MobiDB-lite"/>
    </source>
</evidence>
<dbReference type="Proteomes" id="UP001174694">
    <property type="component" value="Unassembled WGS sequence"/>
</dbReference>
<dbReference type="CDD" id="cd14279">
    <property type="entry name" value="CUE"/>
    <property type="match status" value="1"/>
</dbReference>
<feature type="compositionally biased region" description="Polar residues" evidence="1">
    <location>
        <begin position="80"/>
        <end position="96"/>
    </location>
</feature>
<dbReference type="InterPro" id="IPR002625">
    <property type="entry name" value="Smr_dom"/>
</dbReference>
<dbReference type="SMART" id="SM01162">
    <property type="entry name" value="DUF1771"/>
    <property type="match status" value="1"/>
</dbReference>
<proteinExistence type="predicted"/>
<dbReference type="InterPro" id="IPR052772">
    <property type="entry name" value="Endo/PolyKinase_Domain-Protein"/>
</dbReference>
<feature type="region of interest" description="Disordered" evidence="1">
    <location>
        <begin position="176"/>
        <end position="257"/>
    </location>
</feature>
<dbReference type="PANTHER" id="PTHR46535:SF1">
    <property type="entry name" value="NEDD4-BINDING PROTEIN 2"/>
    <property type="match status" value="1"/>
</dbReference>
<dbReference type="InterPro" id="IPR036063">
    <property type="entry name" value="Smr_dom_sf"/>
</dbReference>
<dbReference type="GO" id="GO:0005634">
    <property type="term" value="C:nucleus"/>
    <property type="evidence" value="ECO:0007669"/>
    <property type="project" value="TreeGrafter"/>
</dbReference>